<dbReference type="InterPro" id="IPR007135">
    <property type="entry name" value="Atg3/Atg10"/>
</dbReference>
<evidence type="ECO:0000256" key="3">
    <source>
        <dbReference type="ARBA" id="ARBA00023006"/>
    </source>
</evidence>
<keyword evidence="1" id="KW-0833">Ubl conjugation pathway</keyword>
<dbReference type="GO" id="GO:0034727">
    <property type="term" value="P:piecemeal microautophagy of the nucleus"/>
    <property type="evidence" value="ECO:0007669"/>
    <property type="project" value="EnsemblFungi"/>
</dbReference>
<comment type="caution">
    <text evidence="4">The sequence shown here is derived from an EMBL/GenBank/DDBJ whole genome shotgun (WGS) entry which is preliminary data.</text>
</comment>
<gene>
    <name evidence="4" type="ORF">ZYGR_0AD00810</name>
</gene>
<dbReference type="GO" id="GO:0000422">
    <property type="term" value="P:autophagy of mitochondrion"/>
    <property type="evidence" value="ECO:0007669"/>
    <property type="project" value="EnsemblFungi"/>
</dbReference>
<accession>A0A1Q3A5F6</accession>
<organism evidence="4 5">
    <name type="scientific">Zygosaccharomyces rouxii</name>
    <dbReference type="NCBI Taxonomy" id="4956"/>
    <lineage>
        <taxon>Eukaryota</taxon>
        <taxon>Fungi</taxon>
        <taxon>Dikarya</taxon>
        <taxon>Ascomycota</taxon>
        <taxon>Saccharomycotina</taxon>
        <taxon>Saccharomycetes</taxon>
        <taxon>Saccharomycetales</taxon>
        <taxon>Saccharomycetaceae</taxon>
        <taxon>Zygosaccharomyces</taxon>
    </lineage>
</organism>
<dbReference type="GO" id="GO:0032446">
    <property type="term" value="P:protein modification by small protein conjugation"/>
    <property type="evidence" value="ECO:0007669"/>
    <property type="project" value="EnsemblFungi"/>
</dbReference>
<dbReference type="OrthoDB" id="4031501at2759"/>
<dbReference type="OMA" id="CDTDANV"/>
<dbReference type="GO" id="GO:0032258">
    <property type="term" value="P:cytoplasm to vacuole targeting by the Cvt pathway"/>
    <property type="evidence" value="ECO:0007669"/>
    <property type="project" value="EnsemblFungi"/>
</dbReference>
<name>A0A1Q3A5F6_ZYGRO</name>
<dbReference type="Pfam" id="PF03987">
    <property type="entry name" value="Autophagy_act_C"/>
    <property type="match status" value="1"/>
</dbReference>
<evidence type="ECO:0000256" key="2">
    <source>
        <dbReference type="ARBA" id="ARBA00022927"/>
    </source>
</evidence>
<dbReference type="eggNOG" id="ENOG502S7IG">
    <property type="taxonomic scope" value="Eukaryota"/>
</dbReference>
<proteinExistence type="predicted"/>
<evidence type="ECO:0000313" key="5">
    <source>
        <dbReference type="Proteomes" id="UP000187013"/>
    </source>
</evidence>
<dbReference type="Proteomes" id="UP000187013">
    <property type="component" value="Unassembled WGS sequence"/>
</dbReference>
<dbReference type="EMBL" id="BDGX01000030">
    <property type="protein sequence ID" value="GAV50898.1"/>
    <property type="molecule type" value="Genomic_DNA"/>
</dbReference>
<evidence type="ECO:0000256" key="1">
    <source>
        <dbReference type="ARBA" id="ARBA00022786"/>
    </source>
</evidence>
<protein>
    <submittedName>
        <fullName evidence="4">Uncharacterized protein</fullName>
    </submittedName>
</protein>
<reference evidence="4 5" key="1">
    <citation type="submission" date="2016-08" db="EMBL/GenBank/DDBJ databases">
        <title>Draft genome sequence of allopolyploid Zygosaccharomyces rouxii.</title>
        <authorList>
            <person name="Watanabe J."/>
            <person name="Uehara K."/>
            <person name="Mogi Y."/>
            <person name="Tsukioka Y."/>
        </authorList>
    </citation>
    <scope>NUCLEOTIDE SEQUENCE [LARGE SCALE GENOMIC DNA]</scope>
    <source>
        <strain evidence="4 5">NBRC 110957</strain>
    </source>
</reference>
<keyword evidence="2" id="KW-0813">Transport</keyword>
<dbReference type="Gene3D" id="3.30.1460.50">
    <property type="match status" value="1"/>
</dbReference>
<evidence type="ECO:0000313" key="4">
    <source>
        <dbReference type="EMBL" id="GAV50898.1"/>
    </source>
</evidence>
<keyword evidence="2" id="KW-0653">Protein transport</keyword>
<dbReference type="AlphaFoldDB" id="A0A1Q3A5F6"/>
<dbReference type="GO" id="GO:0019777">
    <property type="term" value="F:Atg12 transferase activity"/>
    <property type="evidence" value="ECO:0007669"/>
    <property type="project" value="EnsemblFungi"/>
</dbReference>
<keyword evidence="3" id="KW-0072">Autophagy</keyword>
<sequence length="157" mass="18594">MRFEEYRAQLPSLKHSLQDCDKVKNLHYNPLKSTIHIHIQWDVTEFNISHLECKITYSQTYHEPQLLLRIWKFSQIEGIDCIEPWFPKQIDRILPLPNWFQFGLDTISTSSSDNPAAWYSIHACDTADIVGDRSIFQSTYLSRWASVFLFDWIQNVD</sequence>